<dbReference type="AlphaFoldDB" id="R8VRJ2"/>
<dbReference type="HOGENOM" id="CLU_3388587_0_0_9"/>
<keyword evidence="2" id="KW-1185">Reference proteome</keyword>
<evidence type="ECO:0000313" key="2">
    <source>
        <dbReference type="Proteomes" id="UP000013981"/>
    </source>
</evidence>
<gene>
    <name evidence="1" type="ORF">HMPREF1526_02846</name>
</gene>
<proteinExistence type="predicted"/>
<dbReference type="PATRIC" id="fig|1203606.4.peg.2800"/>
<comment type="caution">
    <text evidence="1">The sequence shown here is derived from an EMBL/GenBank/DDBJ whole genome shotgun (WGS) entry which is preliminary data.</text>
</comment>
<dbReference type="Proteomes" id="UP000013981">
    <property type="component" value="Unassembled WGS sequence"/>
</dbReference>
<dbReference type="EMBL" id="AQOB01000015">
    <property type="protein sequence ID" value="EOQ35385.1"/>
    <property type="molecule type" value="Genomic_DNA"/>
</dbReference>
<reference evidence="1 2" key="1">
    <citation type="submission" date="2013-01" db="EMBL/GenBank/DDBJ databases">
        <title>The Genome Sequence of Butyricicoccus pullicaecorum 1.2.</title>
        <authorList>
            <consortium name="The Broad Institute Genome Sequencing Platform"/>
            <person name="Earl A."/>
            <person name="Ward D."/>
            <person name="Feldgarden M."/>
            <person name="Gevers D."/>
            <person name="Van Immerseel F."/>
            <person name="Eeckhaut V."/>
            <person name="Walker B."/>
            <person name="Young S.K."/>
            <person name="Zeng Q."/>
            <person name="Gargeya S."/>
            <person name="Fitzgerald M."/>
            <person name="Haas B."/>
            <person name="Abouelleil A."/>
            <person name="Alvarado L."/>
            <person name="Arachchi H.M."/>
            <person name="Berlin A.M."/>
            <person name="Chapman S.B."/>
            <person name="Dewar J."/>
            <person name="Goldberg J."/>
            <person name="Griggs A."/>
            <person name="Gujja S."/>
            <person name="Hansen M."/>
            <person name="Howarth C."/>
            <person name="Imamovic A."/>
            <person name="Larimer J."/>
            <person name="McCowan C."/>
            <person name="Murphy C."/>
            <person name="Neiman D."/>
            <person name="Pearson M."/>
            <person name="Priest M."/>
            <person name="Roberts A."/>
            <person name="Saif S."/>
            <person name="Shea T."/>
            <person name="Sisk P."/>
            <person name="Sykes S."/>
            <person name="Wortman J."/>
            <person name="Nusbaum C."/>
            <person name="Birren B."/>
        </authorList>
    </citation>
    <scope>NUCLEOTIDE SEQUENCE [LARGE SCALE GENOMIC DNA]</scope>
    <source>
        <strain evidence="1 2">1.2</strain>
    </source>
</reference>
<organism evidence="1 2">
    <name type="scientific">Butyricicoccus pullicaecorum 1.2</name>
    <dbReference type="NCBI Taxonomy" id="1203606"/>
    <lineage>
        <taxon>Bacteria</taxon>
        <taxon>Bacillati</taxon>
        <taxon>Bacillota</taxon>
        <taxon>Clostridia</taxon>
        <taxon>Eubacteriales</taxon>
        <taxon>Butyricicoccaceae</taxon>
        <taxon>Butyricicoccus</taxon>
    </lineage>
</organism>
<evidence type="ECO:0000313" key="1">
    <source>
        <dbReference type="EMBL" id="EOQ35385.1"/>
    </source>
</evidence>
<name>R8VRJ2_9FIRM</name>
<sequence length="32" mass="3712">MGMFFDLVRQLKAENGKQYVESKLQVNTATQH</sequence>
<accession>R8VRJ2</accession>
<protein>
    <submittedName>
        <fullName evidence="1">Uncharacterized protein</fullName>
    </submittedName>
</protein>